<feature type="domain" description="P-type" evidence="12">
    <location>
        <begin position="1010"/>
        <end position="1059"/>
    </location>
</feature>
<dbReference type="GO" id="GO:0016020">
    <property type="term" value="C:membrane"/>
    <property type="evidence" value="ECO:0007669"/>
    <property type="project" value="UniProtKB-SubCell"/>
</dbReference>
<dbReference type="Gene3D" id="2.60.40.1180">
    <property type="entry name" value="Golgi alpha-mannosidase II"/>
    <property type="match status" value="6"/>
</dbReference>
<evidence type="ECO:0000256" key="10">
    <source>
        <dbReference type="SAM" id="MobiDB-lite"/>
    </source>
</evidence>
<reference evidence="13" key="2">
    <citation type="submission" date="2020-11" db="EMBL/GenBank/DDBJ databases">
        <authorList>
            <person name="McCartney M.A."/>
            <person name="Auch B."/>
            <person name="Kono T."/>
            <person name="Mallez S."/>
            <person name="Becker A."/>
            <person name="Gohl D.M."/>
            <person name="Silverstein K.A.T."/>
            <person name="Koren S."/>
            <person name="Bechman K.B."/>
            <person name="Herman A."/>
            <person name="Abrahante J.E."/>
            <person name="Garbe J."/>
        </authorList>
    </citation>
    <scope>NUCLEOTIDE SEQUENCE</scope>
    <source>
        <strain evidence="13">Duluth1</strain>
        <tissue evidence="13">Whole animal</tissue>
    </source>
</reference>
<evidence type="ECO:0000313" key="13">
    <source>
        <dbReference type="EMBL" id="KAH3695973.1"/>
    </source>
</evidence>
<dbReference type="InterPro" id="IPR011013">
    <property type="entry name" value="Gal_mutarotase_sf_dom"/>
</dbReference>
<dbReference type="GO" id="GO:0005975">
    <property type="term" value="P:carbohydrate metabolic process"/>
    <property type="evidence" value="ECO:0007669"/>
    <property type="project" value="InterPro"/>
</dbReference>
<evidence type="ECO:0000256" key="9">
    <source>
        <dbReference type="PROSITE-ProRule" id="PRU00779"/>
    </source>
</evidence>
<dbReference type="InterPro" id="IPR030458">
    <property type="entry name" value="Glyco_hydro_31_AS"/>
</dbReference>
<keyword evidence="4 11" id="KW-0472">Membrane</keyword>
<dbReference type="FunFam" id="2.60.40.1180:FF:000001">
    <property type="entry name" value="Maltase-glucoamylase, intestinal"/>
    <property type="match status" value="1"/>
</dbReference>
<dbReference type="CDD" id="cd06602">
    <property type="entry name" value="GH31_MGAM_SI_GAA"/>
    <property type="match status" value="3"/>
</dbReference>
<evidence type="ECO:0000256" key="1">
    <source>
        <dbReference type="ARBA" id="ARBA00004370"/>
    </source>
</evidence>
<evidence type="ECO:0000256" key="5">
    <source>
        <dbReference type="ARBA" id="ARBA00023157"/>
    </source>
</evidence>
<dbReference type="Pfam" id="PF00088">
    <property type="entry name" value="Trefoil"/>
    <property type="match status" value="3"/>
</dbReference>
<dbReference type="InterPro" id="IPR025887">
    <property type="entry name" value="Glyco_hydro_31_N_dom"/>
</dbReference>
<feature type="domain" description="P-type" evidence="12">
    <location>
        <begin position="112"/>
        <end position="165"/>
    </location>
</feature>
<feature type="region of interest" description="Disordered" evidence="10">
    <location>
        <begin position="60"/>
        <end position="116"/>
    </location>
</feature>
<evidence type="ECO:0000256" key="3">
    <source>
        <dbReference type="ARBA" id="ARBA00022801"/>
    </source>
</evidence>
<dbReference type="FunFam" id="2.60.40.1760:FF:000001">
    <property type="entry name" value="Maltase-glucoamylase, intestinal"/>
    <property type="match status" value="2"/>
</dbReference>
<feature type="disulfide bond" evidence="9">
    <location>
        <begin position="1038"/>
        <end position="1055"/>
    </location>
</feature>
<evidence type="ECO:0000256" key="6">
    <source>
        <dbReference type="ARBA" id="ARBA00023180"/>
    </source>
</evidence>
<dbReference type="PROSITE" id="PS51448">
    <property type="entry name" value="P_TREFOIL_2"/>
    <property type="match status" value="3"/>
</dbReference>
<evidence type="ECO:0000256" key="11">
    <source>
        <dbReference type="SAM" id="Phobius"/>
    </source>
</evidence>
<dbReference type="CDD" id="cd14752">
    <property type="entry name" value="GH31_N"/>
    <property type="match status" value="3"/>
</dbReference>
<keyword evidence="3" id="KW-0378">Hydrolase</keyword>
<name>A0A9D3Y8W0_DREPO</name>
<dbReference type="GO" id="GO:0004558">
    <property type="term" value="F:alpha-1,4-glucosidase activity"/>
    <property type="evidence" value="ECO:0007669"/>
    <property type="project" value="TreeGrafter"/>
</dbReference>
<comment type="subcellular location">
    <subcellularLocation>
        <location evidence="1">Membrane</location>
    </subcellularLocation>
</comment>
<keyword evidence="11" id="KW-0812">Transmembrane</keyword>
<comment type="caution">
    <text evidence="9">Lacks conserved residue(s) required for the propagation of feature annotation.</text>
</comment>
<dbReference type="FunFam" id="3.20.20.80:FF:000016">
    <property type="entry name" value="Maltase-glucoamylase, intestinal"/>
    <property type="match status" value="3"/>
</dbReference>
<organism evidence="13 14">
    <name type="scientific">Dreissena polymorpha</name>
    <name type="common">Zebra mussel</name>
    <name type="synonym">Mytilus polymorpha</name>
    <dbReference type="NCBI Taxonomy" id="45954"/>
    <lineage>
        <taxon>Eukaryota</taxon>
        <taxon>Metazoa</taxon>
        <taxon>Spiralia</taxon>
        <taxon>Lophotrochozoa</taxon>
        <taxon>Mollusca</taxon>
        <taxon>Bivalvia</taxon>
        <taxon>Autobranchia</taxon>
        <taxon>Heteroconchia</taxon>
        <taxon>Euheterodonta</taxon>
        <taxon>Imparidentia</taxon>
        <taxon>Neoheterodontei</taxon>
        <taxon>Myida</taxon>
        <taxon>Dreissenoidea</taxon>
        <taxon>Dreissenidae</taxon>
        <taxon>Dreissena</taxon>
    </lineage>
</organism>
<dbReference type="SMART" id="SM00018">
    <property type="entry name" value="PD"/>
    <property type="match status" value="3"/>
</dbReference>
<feature type="compositionally biased region" description="Low complexity" evidence="10">
    <location>
        <begin position="75"/>
        <end position="107"/>
    </location>
</feature>
<dbReference type="Pfam" id="PF21365">
    <property type="entry name" value="Glyco_hydro_31_3rd"/>
    <property type="match status" value="3"/>
</dbReference>
<keyword evidence="14" id="KW-1185">Reference proteome</keyword>
<dbReference type="Proteomes" id="UP000828390">
    <property type="component" value="Unassembled WGS sequence"/>
</dbReference>
<dbReference type="PANTHER" id="PTHR22762:SF133">
    <property type="entry name" value="P-TYPE DOMAIN-CONTAINING PROTEIN"/>
    <property type="match status" value="1"/>
</dbReference>
<dbReference type="CDD" id="cd00111">
    <property type="entry name" value="Trefoil"/>
    <property type="match status" value="2"/>
</dbReference>
<evidence type="ECO:0000256" key="7">
    <source>
        <dbReference type="ARBA" id="ARBA00023295"/>
    </source>
</evidence>
<proteinExistence type="inferred from homology"/>
<sequence>MEQENVKKFHSFDQSEIVGENYKSRRSNRERYVWIFLVLALIAAVIGVSIYFSKNYEKKGSSESGSSGAQTGDVASTTAPKPTSTASGIVTTKQSTDTVQSTSTSGTIVPSTTVPPTEDELRRRIECIPEAQGGVVKATPELCDKRGCIYSQSNKKGVPDCYFSQEIGYKVNGVSNTALGFRADLVKKKEGPFGDDLEKAVFVVEMLGDDIIHFKFDDPVFHRYKVPLDLNLPTVKGDNTKYRFKITNNETFAFQIIRKSTDKVLWDTGVGGLVLSDQFLQISTSLPSENVYGFGENMHTTFRHNLNYKTWPMFARDQPPSHDADFQEANLYGVHPFYMCMEEGGYSHGVFLLNSNAMDYSFTPLPMLTYRTIGGILDFYMFLGPEPENVVQQYTGLIGRPFMPPYYALGFQLCRYGYKNVDDMEAALNRTLQYKIPLDIQYGDIDHFDANMDFTLDHVKFGRLPQYFRDLQSKGMKTVIILDPAIISNVTGYQPYVNLTAVRGSVMWPEDLNVAIEDKDSTGALLGYVWPSGKSVFPDFFKKETQEVWTNLIVQHHNLVPFDALWIDMNEPANFGTNLERPWNWPETAKPYWSLHCPTNSKLEDPPYRTKAGYHFDKDGKETRLSDKTICMASRQGENGKYRHYDVHNLYGWSQTLPTLKGARSATGERSFVLSRSTYPGSGKYSGHWLGDNDSKWSDMHASIIGMLEFNLFGIPYIGADICGYWGNTTPEMCKRWQQVGAFYPFSRNHNQMDSMDQDPGIWPEVGYATREAMETRYWLLPYLYTLFHKAHTYGGTVVRPVFHEFPKDTHLYDLDRQFMWGNALMIVPILEQGAAQVYFTLPEGVWYDFYDHIPHNGPDYNMRRTVDANSKIGLFVRGGTILPMQKPENNTHFSRKNPFKLLVALDASNTAEGEMFWDDGNSVDTAEKGNYFFANFKAEMNHLAMTIQHSNIPQLDTTFFGSVEVINAPSGVKRVYCDGENFNFTYSGQTLVITDFRLPLTRDFKIYWSTESDDERTRHDCIPEAQGPGVKVTEQLCTQRGCVYNPNASQGPKCYFNLDNYGYRVSNWIETDLGFVYQLQRKTRPSPFSDQGNPDIQTLNFTIEMRSRDVLRFKFDDARGGRYEVPSTLNLGSDKALDPRYEVKVTSNDPFAFQVVRRSNGEILWDTGVGGLTFSDHYLHISTRLPSRNIYGFGENIHHSLRHDLNYRAWPLFARDQPTSWGDYLNHYGVHPFYMCVEDTVNGGHSHGVLLLNSNAQDYSFTPLPMLTYRTIGGILDFYMFLGPEPENVVQQYTGAIGRPYMPPYWALGFQLCRYGYNNISNLQDAVEKTRIANIPHDVQYVDIDHMYEQRDFTLNNKDFPGLNDYFKKLQSDGMHIIIMMDPTLISNVSGYEPYIRMHETNSNIKWDPKLYIPSESVNDKNDILGYVWPVGKVVFPDFFKNSTKQVWKELIVKHHNHNLTFDGLWIDMNEPANFGTNEERPFNWPEGVKPYWSLNCTLEGNYYEHPPYRTMAAFVHDSPNNLKMISEKTICMRALQGENGEFKHYDVHNLYGWSQTQPTLDAVRAATGERSIVITRSTFPGSGKYGGHWLGDNNSVWKELQRSIIGSLEFNFFGIPYIGADICGFMVDTTPELCKRWMQLGAFYTFSRNHNGINYLRQDPGSFAPETGVAEASRIAMETRYWLLPYLYTLFHHAHVRGNTVIRPLHHEFADDVVTFDIDKQFLWGPALMISPILYEGQSAINLYMPRGPWYDWYTGEEFRSQGYIRRPVEPDSPIPLHVRAGHILPLQRYANNTHFSRRNPFTLLVALKDSENGGRGYVADGDLFWDDGDSVDTYETDHYYYARFSSMSNKLHLTVEHNTAGSSMDGLHIGSVKVIGVRSNVKVIYIGNTTHTDLKYDPTKMVLEVNNLQLPLTTEFTLEWREYRKPTQGEMDRLSCYPEFTNQHVTEPMCRNRSCIYDASNTLPFIPSCYFNRSKEQTAYGYFRLPAEPNVVKLNKRTAGTTTMFGKDIFALLVQIEHLTDSILHIKIVDEPNKRYNVPLPLQMIEKNNSTDTLYNIILPQDNTAIEFTMKITRKSTGKKIWDTSAGPLIFSEQFLQLSTYLASDNLYGLGEHRHMHLKHDMDYRTWPIFTRDAAVNSPDYTNLYGAHPFYMNIEDDDGNTHGVFFLNSNAMEILLDPNPRLTYRTIGGVLDFYFFMGPSPESVVQQYQQLIGTPVLVPYWALGFQLSRWGYNSLDNLKVAVERTQAAGIPHDIQYADIDHMDERKDFTYDAATFAGLPEYIQELQAGGMHFIIILDPALVSNVTGYLPYETGVTRDVFIKWPPGKGPADSRPNGTSDIMLGYLWPKGKTAFPDFLLNETQDWWADTIEEWHKTIKFDGLWIDMNEPSNFDTNGMRPWNWPEKDTPYWTLKCTLDNNTWDLPPYRPRSLLGDVLSDKTLCMIGEQRKGTFRHYDVHSLYGWSQTQPTSIGLQRATGRRGIVISRSTYPSSGHYGGHWLGDNDSFWRNLHDSIIGIIEFNLFGIPYIGADICGFFSEPSVEMCQRWMQLGAFYTFSRNHNGLNMKEQDPSVFGPHMSDSSKRAMEIRYSLLPFLYTQFYRVHTQGGTVIRSMFHNFPKDPRTRSIDTQFMWGDSFLIAPVVEQGHLHKDVYLPAARWFDHYTGAEVKEHGTTVTVNAPRDHIPLFWRGGYIIPTQKPANNTVFSRKNTLGLTVIPDNNGTATGDLFWDDGDSIGTIETKQYYFASFNFRN</sequence>
<dbReference type="SUPFAM" id="SSF57492">
    <property type="entry name" value="Trefoil"/>
    <property type="match status" value="3"/>
</dbReference>
<dbReference type="InterPro" id="IPR000519">
    <property type="entry name" value="P_trefoil_dom"/>
</dbReference>
<dbReference type="Gene3D" id="2.60.40.1760">
    <property type="entry name" value="glycosyl hydrolase (family 31)"/>
    <property type="match status" value="3"/>
</dbReference>
<dbReference type="Pfam" id="PF13802">
    <property type="entry name" value="Gal_mutarotas_2"/>
    <property type="match status" value="1"/>
</dbReference>
<feature type="non-terminal residue" evidence="13">
    <location>
        <position position="2752"/>
    </location>
</feature>
<protein>
    <recommendedName>
        <fullName evidence="8">Maltase</fullName>
    </recommendedName>
</protein>
<keyword evidence="6" id="KW-0325">Glycoprotein</keyword>
<keyword evidence="5 9" id="KW-1015">Disulfide bond</keyword>
<dbReference type="InterPro" id="IPR000322">
    <property type="entry name" value="Glyco_hydro_31_TIM"/>
</dbReference>
<accession>A0A9D3Y8W0</accession>
<dbReference type="SUPFAM" id="SSF51011">
    <property type="entry name" value="Glycosyl hydrolase domain"/>
    <property type="match status" value="3"/>
</dbReference>
<dbReference type="PROSITE" id="PS00129">
    <property type="entry name" value="GLYCOSYL_HYDROL_F31_1"/>
    <property type="match status" value="2"/>
</dbReference>
<dbReference type="InterPro" id="IPR048395">
    <property type="entry name" value="Glyco_hydro_31_C"/>
</dbReference>
<dbReference type="InterPro" id="IPR013780">
    <property type="entry name" value="Glyco_hydro_b"/>
</dbReference>
<dbReference type="GO" id="GO:0030246">
    <property type="term" value="F:carbohydrate binding"/>
    <property type="evidence" value="ECO:0007669"/>
    <property type="project" value="InterPro"/>
</dbReference>
<dbReference type="Gene3D" id="3.20.20.80">
    <property type="entry name" value="Glycosidases"/>
    <property type="match status" value="3"/>
</dbReference>
<evidence type="ECO:0000256" key="4">
    <source>
        <dbReference type="ARBA" id="ARBA00023136"/>
    </source>
</evidence>
<feature type="domain" description="P-type" evidence="12">
    <location>
        <begin position="1927"/>
        <end position="1976"/>
    </location>
</feature>
<dbReference type="EMBL" id="JAIWYP010000016">
    <property type="protein sequence ID" value="KAH3695973.1"/>
    <property type="molecule type" value="Genomic_DNA"/>
</dbReference>
<evidence type="ECO:0000313" key="14">
    <source>
        <dbReference type="Proteomes" id="UP000828390"/>
    </source>
</evidence>
<dbReference type="Gene3D" id="4.10.110.10">
    <property type="entry name" value="Spasmolytic Protein, domain 1"/>
    <property type="match status" value="3"/>
</dbReference>
<comment type="similarity">
    <text evidence="2">Belongs to the glycosyl hydrolase 31 family.</text>
</comment>
<dbReference type="SUPFAM" id="SSF74650">
    <property type="entry name" value="Galactose mutarotase-like"/>
    <property type="match status" value="3"/>
</dbReference>
<evidence type="ECO:0000256" key="8">
    <source>
        <dbReference type="ARBA" id="ARBA00041343"/>
    </source>
</evidence>
<dbReference type="PANTHER" id="PTHR22762">
    <property type="entry name" value="ALPHA-GLUCOSIDASE"/>
    <property type="match status" value="1"/>
</dbReference>
<comment type="caution">
    <text evidence="13">The sequence shown here is derived from an EMBL/GenBank/DDBJ whole genome shotgun (WGS) entry which is preliminary data.</text>
</comment>
<keyword evidence="7" id="KW-0326">Glycosidase</keyword>
<dbReference type="SUPFAM" id="SSF51445">
    <property type="entry name" value="(Trans)glycosidases"/>
    <property type="match status" value="3"/>
</dbReference>
<keyword evidence="11" id="KW-1133">Transmembrane helix</keyword>
<reference evidence="13" key="1">
    <citation type="journal article" date="2019" name="bioRxiv">
        <title>The Genome of the Zebra Mussel, Dreissena polymorpha: A Resource for Invasive Species Research.</title>
        <authorList>
            <person name="McCartney M.A."/>
            <person name="Auch B."/>
            <person name="Kono T."/>
            <person name="Mallez S."/>
            <person name="Zhang Y."/>
            <person name="Obille A."/>
            <person name="Becker A."/>
            <person name="Abrahante J.E."/>
            <person name="Garbe J."/>
            <person name="Badalamenti J.P."/>
            <person name="Herman A."/>
            <person name="Mangelson H."/>
            <person name="Liachko I."/>
            <person name="Sullivan S."/>
            <person name="Sone E.D."/>
            <person name="Koren S."/>
            <person name="Silverstein K.A.T."/>
            <person name="Beckman K.B."/>
            <person name="Gohl D.M."/>
        </authorList>
    </citation>
    <scope>NUCLEOTIDE SEQUENCE</scope>
    <source>
        <strain evidence="13">Duluth1</strain>
        <tissue evidence="13">Whole animal</tissue>
    </source>
</reference>
<dbReference type="InterPro" id="IPR044913">
    <property type="entry name" value="P_trefoil_dom_sf"/>
</dbReference>
<evidence type="ECO:0000259" key="12">
    <source>
        <dbReference type="PROSITE" id="PS51448"/>
    </source>
</evidence>
<gene>
    <name evidence="13" type="ORF">DPMN_083432</name>
</gene>
<evidence type="ECO:0000256" key="2">
    <source>
        <dbReference type="ARBA" id="ARBA00007806"/>
    </source>
</evidence>
<dbReference type="Pfam" id="PF01055">
    <property type="entry name" value="Glyco_hydro_31_2nd"/>
    <property type="match status" value="3"/>
</dbReference>
<feature type="transmembrane region" description="Helical" evidence="11">
    <location>
        <begin position="32"/>
        <end position="52"/>
    </location>
</feature>
<dbReference type="InterPro" id="IPR017853">
    <property type="entry name" value="GH"/>
</dbReference>